<dbReference type="GeneID" id="54585663"/>
<dbReference type="RefSeq" id="XP_033676924.1">
    <property type="nucleotide sequence ID" value="XM_033832333.1"/>
</dbReference>
<name>A0A6A6HX18_9PLEO</name>
<feature type="compositionally biased region" description="Basic and acidic residues" evidence="1">
    <location>
        <begin position="159"/>
        <end position="183"/>
    </location>
</feature>
<proteinExistence type="predicted"/>
<reference evidence="2" key="1">
    <citation type="journal article" date="2020" name="Stud. Mycol.">
        <title>101 Dothideomycetes genomes: a test case for predicting lifestyles and emergence of pathogens.</title>
        <authorList>
            <person name="Haridas S."/>
            <person name="Albert R."/>
            <person name="Binder M."/>
            <person name="Bloem J."/>
            <person name="Labutti K."/>
            <person name="Salamov A."/>
            <person name="Andreopoulos B."/>
            <person name="Baker S."/>
            <person name="Barry K."/>
            <person name="Bills G."/>
            <person name="Bluhm B."/>
            <person name="Cannon C."/>
            <person name="Castanera R."/>
            <person name="Culley D."/>
            <person name="Daum C."/>
            <person name="Ezra D."/>
            <person name="Gonzalez J."/>
            <person name="Henrissat B."/>
            <person name="Kuo A."/>
            <person name="Liang C."/>
            <person name="Lipzen A."/>
            <person name="Lutzoni F."/>
            <person name="Magnuson J."/>
            <person name="Mondo S."/>
            <person name="Nolan M."/>
            <person name="Ohm R."/>
            <person name="Pangilinan J."/>
            <person name="Park H.-J."/>
            <person name="Ramirez L."/>
            <person name="Alfaro M."/>
            <person name="Sun H."/>
            <person name="Tritt A."/>
            <person name="Yoshinaga Y."/>
            <person name="Zwiers L.-H."/>
            <person name="Turgeon B."/>
            <person name="Goodwin S."/>
            <person name="Spatafora J."/>
            <person name="Crous P."/>
            <person name="Grigoriev I."/>
        </authorList>
    </citation>
    <scope>NUCLEOTIDE SEQUENCE</scope>
    <source>
        <strain evidence="2">CBS 122368</strain>
    </source>
</reference>
<feature type="region of interest" description="Disordered" evidence="1">
    <location>
        <begin position="35"/>
        <end position="78"/>
    </location>
</feature>
<protein>
    <submittedName>
        <fullName evidence="2">Uncharacterized protein</fullName>
    </submittedName>
</protein>
<evidence type="ECO:0000313" key="2">
    <source>
        <dbReference type="EMBL" id="KAF2241920.1"/>
    </source>
</evidence>
<dbReference type="AlphaFoldDB" id="A0A6A6HX18"/>
<dbReference type="OrthoDB" id="5213630at2759"/>
<gene>
    <name evidence="2" type="ORF">BU26DRAFT_555673</name>
</gene>
<evidence type="ECO:0000313" key="3">
    <source>
        <dbReference type="Proteomes" id="UP000800094"/>
    </source>
</evidence>
<keyword evidence="3" id="KW-1185">Reference proteome</keyword>
<organism evidence="2 3">
    <name type="scientific">Trematosphaeria pertusa</name>
    <dbReference type="NCBI Taxonomy" id="390896"/>
    <lineage>
        <taxon>Eukaryota</taxon>
        <taxon>Fungi</taxon>
        <taxon>Dikarya</taxon>
        <taxon>Ascomycota</taxon>
        <taxon>Pezizomycotina</taxon>
        <taxon>Dothideomycetes</taxon>
        <taxon>Pleosporomycetidae</taxon>
        <taxon>Pleosporales</taxon>
        <taxon>Massarineae</taxon>
        <taxon>Trematosphaeriaceae</taxon>
        <taxon>Trematosphaeria</taxon>
    </lineage>
</organism>
<dbReference type="Proteomes" id="UP000800094">
    <property type="component" value="Unassembled WGS sequence"/>
</dbReference>
<feature type="region of interest" description="Disordered" evidence="1">
    <location>
        <begin position="122"/>
        <end position="183"/>
    </location>
</feature>
<evidence type="ECO:0000256" key="1">
    <source>
        <dbReference type="SAM" id="MobiDB-lite"/>
    </source>
</evidence>
<dbReference type="EMBL" id="ML987209">
    <property type="protein sequence ID" value="KAF2241920.1"/>
    <property type="molecule type" value="Genomic_DNA"/>
</dbReference>
<feature type="compositionally biased region" description="Pro residues" evidence="1">
    <location>
        <begin position="142"/>
        <end position="155"/>
    </location>
</feature>
<accession>A0A6A6HX18</accession>
<sequence length="492" mass="55654">MPFWPGNLHQEQDPTNIAPPQLYIRNQASMVGQGLPNGAEINMTDAPLHSSKRRPPKIEVRQGQKIESAGSPGRKVESVRETILQVGHEQRLYQTRSSASEMLVGSIPETQRVAHECPAAELPPHKSVESGAESFPTTQVALPPPPHPRPQPGPSTPHADSHEQLQNELRAERERRENAEHELLQKKSEVEDIRKRWKQAARELNKLQAQSQNFYQVTDTYLIDLIMRLRYNISSFAIQHFSGSLQGSVKLRGDAAFFSPYLATTTRDCSMYNEFLGRSDLRPSIIQAFLWNVLVHEVFGNFRWADEAVWKIVAILEPGGHISGKAHKSVAPEELRKFQVWKATMISLLLSTPPTSSNPPNPKVQEYLRTYRKSFYESVDDVIRPFQVPYDRKECERQLLKILDEALELDKEISRQVSHIEWTFKGDDGTLAFDPALMEVEMGMKQGGSGRGLEVLMVTAPGVKKTGRSTGEAFHEVSLLMRMQVSYQYALD</sequence>